<dbReference type="PROSITE" id="PS00095">
    <property type="entry name" value="C5_MTASE_2"/>
    <property type="match status" value="1"/>
</dbReference>
<dbReference type="PROSITE" id="PS51679">
    <property type="entry name" value="SAM_MT_C5"/>
    <property type="match status" value="1"/>
</dbReference>
<comment type="catalytic activity">
    <reaction evidence="7">
        <text>a 2'-deoxycytidine in DNA + S-adenosyl-L-methionine = a 5-methyl-2'-deoxycytidine in DNA + S-adenosyl-L-homocysteine + H(+)</text>
        <dbReference type="Rhea" id="RHEA:13681"/>
        <dbReference type="Rhea" id="RHEA-COMP:11369"/>
        <dbReference type="Rhea" id="RHEA-COMP:11370"/>
        <dbReference type="ChEBI" id="CHEBI:15378"/>
        <dbReference type="ChEBI" id="CHEBI:57856"/>
        <dbReference type="ChEBI" id="CHEBI:59789"/>
        <dbReference type="ChEBI" id="CHEBI:85452"/>
        <dbReference type="ChEBI" id="CHEBI:85454"/>
        <dbReference type="EC" id="2.1.1.37"/>
    </reaction>
</comment>
<evidence type="ECO:0000313" key="9">
    <source>
        <dbReference type="EMBL" id="MSU80831.1"/>
    </source>
</evidence>
<dbReference type="InterPro" id="IPR018117">
    <property type="entry name" value="C5_DNA_meth_AS"/>
</dbReference>
<dbReference type="AlphaFoldDB" id="A0A6N7XVG2"/>
<dbReference type="GO" id="GO:0003677">
    <property type="term" value="F:DNA binding"/>
    <property type="evidence" value="ECO:0007669"/>
    <property type="project" value="InterPro"/>
</dbReference>
<dbReference type="GO" id="GO:0032259">
    <property type="term" value="P:methylation"/>
    <property type="evidence" value="ECO:0007669"/>
    <property type="project" value="UniProtKB-KW"/>
</dbReference>
<evidence type="ECO:0000256" key="6">
    <source>
        <dbReference type="RuleBase" id="RU000416"/>
    </source>
</evidence>
<dbReference type="Proteomes" id="UP000433359">
    <property type="component" value="Unassembled WGS sequence"/>
</dbReference>
<dbReference type="CDD" id="cd00093">
    <property type="entry name" value="HTH_XRE"/>
    <property type="match status" value="1"/>
</dbReference>
<dbReference type="SUPFAM" id="SSF47413">
    <property type="entry name" value="lambda repressor-like DNA-binding domains"/>
    <property type="match status" value="1"/>
</dbReference>
<dbReference type="PANTHER" id="PTHR46098">
    <property type="entry name" value="TRNA (CYTOSINE(38)-C(5))-METHYLTRANSFERASE"/>
    <property type="match status" value="1"/>
</dbReference>
<dbReference type="GO" id="GO:0009307">
    <property type="term" value="P:DNA restriction-modification system"/>
    <property type="evidence" value="ECO:0007669"/>
    <property type="project" value="UniProtKB-KW"/>
</dbReference>
<keyword evidence="4" id="KW-0680">Restriction system</keyword>
<dbReference type="InterPro" id="IPR029063">
    <property type="entry name" value="SAM-dependent_MTases_sf"/>
</dbReference>
<dbReference type="RefSeq" id="WP_154580229.1">
    <property type="nucleotide sequence ID" value="NZ_VULP01000001.1"/>
</dbReference>
<dbReference type="InterPro" id="IPR010982">
    <property type="entry name" value="Lambda_DNA-bd_dom_sf"/>
</dbReference>
<evidence type="ECO:0000256" key="5">
    <source>
        <dbReference type="PROSITE-ProRule" id="PRU01016"/>
    </source>
</evidence>
<dbReference type="InterPro" id="IPR001525">
    <property type="entry name" value="C5_MeTfrase"/>
</dbReference>
<keyword evidence="3 5" id="KW-0949">S-adenosyl-L-methionine</keyword>
<protein>
    <recommendedName>
        <fullName evidence="7">Cytosine-specific methyltransferase</fullName>
        <ecNumber evidence="7">2.1.1.37</ecNumber>
    </recommendedName>
</protein>
<comment type="caution">
    <text evidence="9">The sequence shown here is derived from an EMBL/GenBank/DDBJ whole genome shotgun (WGS) entry which is preliminary data.</text>
</comment>
<dbReference type="Pfam" id="PF01381">
    <property type="entry name" value="HTH_3"/>
    <property type="match status" value="1"/>
</dbReference>
<sequence>MNINVSEAIKAKRERLHMTQKELADAVGLPKFGDRTIRRWENGEASPSGAELKAILDFPETVPFPNDENARYRMIDLFAGIGGTRLGFYQTGAVNIVFSSEWDKFAQKTYHANYGEMPAGDITQIDEKNIPDHDILVGGFPCVAFSQAGLKKGFGDTRGTLFFDIARIIKEKRPKAFLLENVKNLVGHDKGRTFATIRKTLEDMDYEVYHQVFPAKDFGVPQNRERIYIVGFDKNQVKNYQDFEYPVPPKTPTRVGDILEKNVDDKYTLSDKLWQGHQRRKIDNAAAGKGFGYGLFNEDSPYTNTISARYYKDGSEILIEQKGKNPRKITPREASRLQGFPNDFIIPVSDTQAYKQFGNSVAVPVIHAIAENIIKILDANTSN</sequence>
<evidence type="ECO:0000256" key="4">
    <source>
        <dbReference type="ARBA" id="ARBA00022747"/>
    </source>
</evidence>
<dbReference type="EC" id="2.1.1.37" evidence="7"/>
<dbReference type="NCBIfam" id="TIGR00675">
    <property type="entry name" value="dcm"/>
    <property type="match status" value="1"/>
</dbReference>
<dbReference type="SUPFAM" id="SSF53335">
    <property type="entry name" value="S-adenosyl-L-methionine-dependent methyltransferases"/>
    <property type="match status" value="1"/>
</dbReference>
<dbReference type="Pfam" id="PF00145">
    <property type="entry name" value="DNA_methylase"/>
    <property type="match status" value="1"/>
</dbReference>
<evidence type="ECO:0000259" key="8">
    <source>
        <dbReference type="PROSITE" id="PS50943"/>
    </source>
</evidence>
<dbReference type="PRINTS" id="PR00105">
    <property type="entry name" value="C5METTRFRASE"/>
</dbReference>
<comment type="similarity">
    <text evidence="5 6">Belongs to the class I-like SAM-binding methyltransferase superfamily. C5-methyltransferase family.</text>
</comment>
<gene>
    <name evidence="9" type="primary">dcm</name>
    <name evidence="9" type="ORF">FYJ25_00250</name>
</gene>
<evidence type="ECO:0000256" key="2">
    <source>
        <dbReference type="ARBA" id="ARBA00022679"/>
    </source>
</evidence>
<evidence type="ECO:0000256" key="3">
    <source>
        <dbReference type="ARBA" id="ARBA00022691"/>
    </source>
</evidence>
<dbReference type="Gene3D" id="3.40.50.150">
    <property type="entry name" value="Vaccinia Virus protein VP39"/>
    <property type="match status" value="1"/>
</dbReference>
<dbReference type="GO" id="GO:0003886">
    <property type="term" value="F:DNA (cytosine-5-)-methyltransferase activity"/>
    <property type="evidence" value="ECO:0007669"/>
    <property type="project" value="UniProtKB-EC"/>
</dbReference>
<dbReference type="EMBL" id="VULP01000001">
    <property type="protein sequence ID" value="MSU80831.1"/>
    <property type="molecule type" value="Genomic_DNA"/>
</dbReference>
<dbReference type="CDD" id="cd00315">
    <property type="entry name" value="Cyt_C5_DNA_methylase"/>
    <property type="match status" value="1"/>
</dbReference>
<dbReference type="PANTHER" id="PTHR46098:SF1">
    <property type="entry name" value="TRNA (CYTOSINE(38)-C(5))-METHYLTRANSFERASE"/>
    <property type="match status" value="1"/>
</dbReference>
<proteinExistence type="inferred from homology"/>
<dbReference type="Gene3D" id="3.90.120.30">
    <property type="match status" value="1"/>
</dbReference>
<keyword evidence="1 5" id="KW-0489">Methyltransferase</keyword>
<dbReference type="InterPro" id="IPR050750">
    <property type="entry name" value="C5-MTase"/>
</dbReference>
<evidence type="ECO:0000256" key="7">
    <source>
        <dbReference type="RuleBase" id="RU000417"/>
    </source>
</evidence>
<evidence type="ECO:0000313" key="10">
    <source>
        <dbReference type="Proteomes" id="UP000433359"/>
    </source>
</evidence>
<dbReference type="PROSITE" id="PS00094">
    <property type="entry name" value="C5_MTASE_1"/>
    <property type="match status" value="1"/>
</dbReference>
<organism evidence="9 10">
    <name type="scientific">Anaerobutyricum soehngenii</name>
    <dbReference type="NCBI Taxonomy" id="105843"/>
    <lineage>
        <taxon>Bacteria</taxon>
        <taxon>Bacillati</taxon>
        <taxon>Bacillota</taxon>
        <taxon>Clostridia</taxon>
        <taxon>Lachnospirales</taxon>
        <taxon>Lachnospiraceae</taxon>
        <taxon>Anaerobutyricum</taxon>
    </lineage>
</organism>
<dbReference type="SMART" id="SM00530">
    <property type="entry name" value="HTH_XRE"/>
    <property type="match status" value="1"/>
</dbReference>
<feature type="domain" description="HTH cro/C1-type" evidence="8">
    <location>
        <begin position="9"/>
        <end position="69"/>
    </location>
</feature>
<reference evidence="9 10" key="1">
    <citation type="submission" date="2019-08" db="EMBL/GenBank/DDBJ databases">
        <title>In-depth cultivation of the pig gut microbiome towards novel bacterial diversity and tailored functional studies.</title>
        <authorList>
            <person name="Wylensek D."/>
            <person name="Hitch T.C.A."/>
            <person name="Clavel T."/>
        </authorList>
    </citation>
    <scope>NUCLEOTIDE SEQUENCE [LARGE SCALE GENOMIC DNA]</scope>
    <source>
        <strain evidence="9 10">BSM-383-APC-4H</strain>
    </source>
</reference>
<dbReference type="Gene3D" id="1.10.260.40">
    <property type="entry name" value="lambda repressor-like DNA-binding domains"/>
    <property type="match status" value="1"/>
</dbReference>
<evidence type="ECO:0000256" key="1">
    <source>
        <dbReference type="ARBA" id="ARBA00022603"/>
    </source>
</evidence>
<dbReference type="PROSITE" id="PS50943">
    <property type="entry name" value="HTH_CROC1"/>
    <property type="match status" value="1"/>
</dbReference>
<keyword evidence="2 5" id="KW-0808">Transferase</keyword>
<feature type="active site" evidence="5">
    <location>
        <position position="142"/>
    </location>
</feature>
<dbReference type="InterPro" id="IPR031303">
    <property type="entry name" value="C5_meth_CS"/>
</dbReference>
<accession>A0A6N7XVG2</accession>
<dbReference type="InterPro" id="IPR001387">
    <property type="entry name" value="Cro/C1-type_HTH"/>
</dbReference>
<name>A0A6N7XVG2_9FIRM</name>